<dbReference type="EMBL" id="CP022433">
    <property type="protein sequence ID" value="ASN27223.1"/>
    <property type="molecule type" value="Genomic_DNA"/>
</dbReference>
<proteinExistence type="predicted"/>
<organism evidence="2 3">
    <name type="scientific">Streptomyces pluripotens</name>
    <dbReference type="NCBI Taxonomy" id="1355015"/>
    <lineage>
        <taxon>Bacteria</taxon>
        <taxon>Bacillati</taxon>
        <taxon>Actinomycetota</taxon>
        <taxon>Actinomycetes</taxon>
        <taxon>Kitasatosporales</taxon>
        <taxon>Streptomycetaceae</taxon>
        <taxon>Streptomyces</taxon>
    </lineage>
</organism>
<keyword evidence="3" id="KW-1185">Reference proteome</keyword>
<dbReference type="KEGG" id="splu:LK06_026765"/>
<gene>
    <name evidence="2" type="ORF">LK07_27925</name>
</gene>
<protein>
    <submittedName>
        <fullName evidence="2">Uncharacterized protein</fullName>
    </submittedName>
</protein>
<evidence type="ECO:0000313" key="2">
    <source>
        <dbReference type="EMBL" id="ASN27223.1"/>
    </source>
</evidence>
<feature type="region of interest" description="Disordered" evidence="1">
    <location>
        <begin position="1"/>
        <end position="131"/>
    </location>
</feature>
<sequence>MGWHQRRLNGFGLEGTGTDPRESRKATGDATRAGAGEPAGHREPLSGPQPSSAAPGMSPADAVAAHGVGSARPVAGYRPADATTDVPASRWRAGAAVVARTTTERRPCTSTAASRPTTACGIPAHAGAGAA</sequence>
<dbReference type="AlphaFoldDB" id="A0A221P4L5"/>
<dbReference type="STRING" id="1355015.LK06_026765"/>
<reference evidence="2 3" key="1">
    <citation type="submission" date="2017-07" db="EMBL/GenBank/DDBJ databases">
        <title>Genome sequence of Streptomyces pluripotens MUSC 137T.</title>
        <authorList>
            <person name="Ser H.-L."/>
            <person name="Lee L.-H."/>
        </authorList>
    </citation>
    <scope>NUCLEOTIDE SEQUENCE [LARGE SCALE GENOMIC DNA]</scope>
    <source>
        <strain evidence="2 3">MUSC 137</strain>
    </source>
</reference>
<evidence type="ECO:0000313" key="3">
    <source>
        <dbReference type="Proteomes" id="UP000031501"/>
    </source>
</evidence>
<evidence type="ECO:0000256" key="1">
    <source>
        <dbReference type="SAM" id="MobiDB-lite"/>
    </source>
</evidence>
<feature type="compositionally biased region" description="Low complexity" evidence="1">
    <location>
        <begin position="88"/>
        <end position="101"/>
    </location>
</feature>
<name>A0A221P4L5_9ACTN</name>
<dbReference type="Proteomes" id="UP000031501">
    <property type="component" value="Chromosome"/>
</dbReference>
<accession>A0A221P4L5</accession>
<feature type="compositionally biased region" description="Polar residues" evidence="1">
    <location>
        <begin position="108"/>
        <end position="117"/>
    </location>
</feature>